<evidence type="ECO:0000259" key="6">
    <source>
        <dbReference type="PROSITE" id="PS50931"/>
    </source>
</evidence>
<dbReference type="EMBL" id="BAAAZO010000004">
    <property type="protein sequence ID" value="GAA3610610.1"/>
    <property type="molecule type" value="Genomic_DNA"/>
</dbReference>
<evidence type="ECO:0000256" key="5">
    <source>
        <dbReference type="SAM" id="MobiDB-lite"/>
    </source>
</evidence>
<keyword evidence="4" id="KW-0804">Transcription</keyword>
<dbReference type="Gene3D" id="3.40.190.10">
    <property type="entry name" value="Periplasmic binding protein-like II"/>
    <property type="match status" value="2"/>
</dbReference>
<evidence type="ECO:0000256" key="3">
    <source>
        <dbReference type="ARBA" id="ARBA00023125"/>
    </source>
</evidence>
<comment type="similarity">
    <text evidence="1">Belongs to the LysR transcriptional regulatory family.</text>
</comment>
<reference evidence="8" key="1">
    <citation type="journal article" date="2019" name="Int. J. Syst. Evol. Microbiol.">
        <title>The Global Catalogue of Microorganisms (GCM) 10K type strain sequencing project: providing services to taxonomists for standard genome sequencing and annotation.</title>
        <authorList>
            <consortium name="The Broad Institute Genomics Platform"/>
            <consortium name="The Broad Institute Genome Sequencing Center for Infectious Disease"/>
            <person name="Wu L."/>
            <person name="Ma J."/>
        </authorList>
    </citation>
    <scope>NUCLEOTIDE SEQUENCE [LARGE SCALE GENOMIC DNA]</scope>
    <source>
        <strain evidence="8">JCM 16902</strain>
    </source>
</reference>
<dbReference type="InterPro" id="IPR036388">
    <property type="entry name" value="WH-like_DNA-bd_sf"/>
</dbReference>
<feature type="compositionally biased region" description="Polar residues" evidence="5">
    <location>
        <begin position="308"/>
        <end position="319"/>
    </location>
</feature>
<evidence type="ECO:0000313" key="7">
    <source>
        <dbReference type="EMBL" id="GAA3610610.1"/>
    </source>
</evidence>
<evidence type="ECO:0000313" key="8">
    <source>
        <dbReference type="Proteomes" id="UP001501074"/>
    </source>
</evidence>
<dbReference type="PANTHER" id="PTHR30346:SF0">
    <property type="entry name" value="HCA OPERON TRANSCRIPTIONAL ACTIVATOR HCAR"/>
    <property type="match status" value="1"/>
</dbReference>
<gene>
    <name evidence="7" type="ORF">GCM10022223_28390</name>
</gene>
<dbReference type="Pfam" id="PF00126">
    <property type="entry name" value="HTH_1"/>
    <property type="match status" value="1"/>
</dbReference>
<keyword evidence="2" id="KW-0805">Transcription regulation</keyword>
<dbReference type="PANTHER" id="PTHR30346">
    <property type="entry name" value="TRANSCRIPTIONAL DUAL REGULATOR HCAR-RELATED"/>
    <property type="match status" value="1"/>
</dbReference>
<dbReference type="PRINTS" id="PR00039">
    <property type="entry name" value="HTHLYSR"/>
</dbReference>
<dbReference type="CDD" id="cd08414">
    <property type="entry name" value="PBP2_LTTR_aromatics_like"/>
    <property type="match status" value="1"/>
</dbReference>
<accession>A0ABP6ZMA3</accession>
<organism evidence="7 8">
    <name type="scientific">Kineosporia mesophila</name>
    <dbReference type="NCBI Taxonomy" id="566012"/>
    <lineage>
        <taxon>Bacteria</taxon>
        <taxon>Bacillati</taxon>
        <taxon>Actinomycetota</taxon>
        <taxon>Actinomycetes</taxon>
        <taxon>Kineosporiales</taxon>
        <taxon>Kineosporiaceae</taxon>
        <taxon>Kineosporia</taxon>
    </lineage>
</organism>
<evidence type="ECO:0000256" key="2">
    <source>
        <dbReference type="ARBA" id="ARBA00023015"/>
    </source>
</evidence>
<feature type="region of interest" description="Disordered" evidence="5">
    <location>
        <begin position="296"/>
        <end position="319"/>
    </location>
</feature>
<dbReference type="SUPFAM" id="SSF53850">
    <property type="entry name" value="Periplasmic binding protein-like II"/>
    <property type="match status" value="1"/>
</dbReference>
<name>A0ABP6ZMA3_9ACTN</name>
<dbReference type="RefSeq" id="WP_269326728.1">
    <property type="nucleotide sequence ID" value="NZ_BAAAZO010000004.1"/>
</dbReference>
<dbReference type="Pfam" id="PF03466">
    <property type="entry name" value="LysR_substrate"/>
    <property type="match status" value="1"/>
</dbReference>
<feature type="domain" description="HTH lysR-type" evidence="6">
    <location>
        <begin position="1"/>
        <end position="58"/>
    </location>
</feature>
<protein>
    <submittedName>
        <fullName evidence="7">LysR family transcriptional regulator</fullName>
    </submittedName>
</protein>
<dbReference type="InterPro" id="IPR005119">
    <property type="entry name" value="LysR_subst-bd"/>
</dbReference>
<comment type="caution">
    <text evidence="7">The sequence shown here is derived from an EMBL/GenBank/DDBJ whole genome shotgun (WGS) entry which is preliminary data.</text>
</comment>
<dbReference type="SUPFAM" id="SSF46785">
    <property type="entry name" value="Winged helix' DNA-binding domain"/>
    <property type="match status" value="1"/>
</dbReference>
<dbReference type="PROSITE" id="PS50931">
    <property type="entry name" value="HTH_LYSR"/>
    <property type="match status" value="1"/>
</dbReference>
<dbReference type="InterPro" id="IPR036390">
    <property type="entry name" value="WH_DNA-bd_sf"/>
</dbReference>
<keyword evidence="3" id="KW-0238">DNA-binding</keyword>
<dbReference type="Gene3D" id="1.10.10.10">
    <property type="entry name" value="Winged helix-like DNA-binding domain superfamily/Winged helix DNA-binding domain"/>
    <property type="match status" value="1"/>
</dbReference>
<evidence type="ECO:0000256" key="4">
    <source>
        <dbReference type="ARBA" id="ARBA00023163"/>
    </source>
</evidence>
<evidence type="ECO:0000256" key="1">
    <source>
        <dbReference type="ARBA" id="ARBA00009437"/>
    </source>
</evidence>
<dbReference type="Proteomes" id="UP001501074">
    <property type="component" value="Unassembled WGS sequence"/>
</dbReference>
<keyword evidence="8" id="KW-1185">Reference proteome</keyword>
<proteinExistence type="inferred from homology"/>
<sequence length="319" mass="35305">MELRQLECFVGVAEELNFRRASERLHIVQPTISLHIQRLEREIGAPLFDRSTRPVRLTQAGRRFLPEAREVLAAVRRSIHVAREREDERPTFRLGTVTALGERLDWILEYFALRRPDLLVDLRPVPSGERVRQVREGTIDAALVRLGRGEPDLIMTPAWAEPLAVALPQDLEAACGPVVALRDLADLPMRIMPREHNAEFHDRVLAACREAGFDPVMGKPFTSIQDTLAEIGRGTGWTVLYPHAPVASTARVTRLPADPGILVPVHVIGSVRPDAAWKSLLLLEACAYAEERAGLGTPAQPSHDLSPAPSTLVRSAGSR</sequence>
<dbReference type="InterPro" id="IPR000847">
    <property type="entry name" value="LysR_HTH_N"/>
</dbReference>